<accession>A0ABS3N6S3</accession>
<dbReference type="InterPro" id="IPR023286">
    <property type="entry name" value="ABATE_dom_sf"/>
</dbReference>
<dbReference type="EMBL" id="JAGDEL010000015">
    <property type="protein sequence ID" value="MBO1513593.1"/>
    <property type="molecule type" value="Genomic_DNA"/>
</dbReference>
<dbReference type="Proteomes" id="UP000663981">
    <property type="component" value="Unassembled WGS sequence"/>
</dbReference>
<evidence type="ECO:0000313" key="3">
    <source>
        <dbReference type="Proteomes" id="UP000663981"/>
    </source>
</evidence>
<dbReference type="PANTHER" id="PTHR35525:SF3">
    <property type="entry name" value="BLL6575 PROTEIN"/>
    <property type="match status" value="1"/>
</dbReference>
<dbReference type="RefSeq" id="WP_207980547.1">
    <property type="nucleotide sequence ID" value="NZ_JAGDEL010000015.1"/>
</dbReference>
<proteinExistence type="predicted"/>
<feature type="domain" description="Zinc finger CGNR" evidence="1">
    <location>
        <begin position="150"/>
        <end position="190"/>
    </location>
</feature>
<protein>
    <submittedName>
        <fullName evidence="2">CGNR zinc finger domain-containing protein</fullName>
    </submittedName>
</protein>
<keyword evidence="3" id="KW-1185">Reference proteome</keyword>
<sequence length="194" mass="22477">MVHTNNFPLITGNTSLDLVNTEVVRRGQRINLLLSKEDVLAWMQVMRKDNASFSEQLIDQAEDRIEKVYPKLLEFRTFLREHFERIADGEPIPHSLIDILEKRIELAPFIYKVVNDKLVPFPMGNSEDAIISLIAFDCLILMESKKLNGLKRCINPDCVLLFIDEGGRRKWCSMKICGNRKKAARFKQRKVESD</sequence>
<name>A0ABS3N6S3_9BACI</name>
<dbReference type="Pfam" id="PF11706">
    <property type="entry name" value="zf-CGNR"/>
    <property type="match status" value="1"/>
</dbReference>
<reference evidence="2 3" key="1">
    <citation type="submission" date="2021-03" db="EMBL/GenBank/DDBJ databases">
        <title>Whole genome sequence of Metabacillus bambusae BG109.</title>
        <authorList>
            <person name="Jeong J.W."/>
        </authorList>
    </citation>
    <scope>NUCLEOTIDE SEQUENCE [LARGE SCALE GENOMIC DNA]</scope>
    <source>
        <strain evidence="2 3">BG109</strain>
    </source>
</reference>
<dbReference type="Pfam" id="PF07336">
    <property type="entry name" value="ABATE"/>
    <property type="match status" value="1"/>
</dbReference>
<evidence type="ECO:0000313" key="2">
    <source>
        <dbReference type="EMBL" id="MBO1513593.1"/>
    </source>
</evidence>
<organism evidence="2 3">
    <name type="scientific">Metabacillus bambusae</name>
    <dbReference type="NCBI Taxonomy" id="2795218"/>
    <lineage>
        <taxon>Bacteria</taxon>
        <taxon>Bacillati</taxon>
        <taxon>Bacillota</taxon>
        <taxon>Bacilli</taxon>
        <taxon>Bacillales</taxon>
        <taxon>Bacillaceae</taxon>
        <taxon>Metabacillus</taxon>
    </lineage>
</organism>
<comment type="caution">
    <text evidence="2">The sequence shown here is derived from an EMBL/GenBank/DDBJ whole genome shotgun (WGS) entry which is preliminary data.</text>
</comment>
<dbReference type="InterPro" id="IPR010852">
    <property type="entry name" value="ABATE"/>
</dbReference>
<gene>
    <name evidence="2" type="ORF">I7822_18280</name>
</gene>
<evidence type="ECO:0000259" key="1">
    <source>
        <dbReference type="Pfam" id="PF11706"/>
    </source>
</evidence>
<dbReference type="PANTHER" id="PTHR35525">
    <property type="entry name" value="BLL6575 PROTEIN"/>
    <property type="match status" value="1"/>
</dbReference>
<dbReference type="Gene3D" id="1.10.3300.10">
    <property type="entry name" value="Jann2411-like domain"/>
    <property type="match status" value="1"/>
</dbReference>
<dbReference type="SUPFAM" id="SSF160904">
    <property type="entry name" value="Jann2411-like"/>
    <property type="match status" value="1"/>
</dbReference>
<dbReference type="InterPro" id="IPR021005">
    <property type="entry name" value="Znf_CGNR"/>
</dbReference>